<dbReference type="Pfam" id="PF02899">
    <property type="entry name" value="Phage_int_SAM_1"/>
    <property type="match status" value="1"/>
</dbReference>
<dbReference type="RefSeq" id="WP_400188928.1">
    <property type="nucleotide sequence ID" value="NZ_JBGORX010000013.1"/>
</dbReference>
<dbReference type="EMBL" id="JBGORX010000013">
    <property type="protein sequence ID" value="MFJ1270142.1"/>
    <property type="molecule type" value="Genomic_DNA"/>
</dbReference>
<dbReference type="Proteomes" id="UP001615550">
    <property type="component" value="Unassembled WGS sequence"/>
</dbReference>
<evidence type="ECO:0000313" key="3">
    <source>
        <dbReference type="EMBL" id="MFJ1270142.1"/>
    </source>
</evidence>
<name>A0ABW8DBN3_9GAMM</name>
<gene>
    <name evidence="3" type="ORF">ACD661_16410</name>
</gene>
<reference evidence="3 4" key="1">
    <citation type="submission" date="2024-08" db="EMBL/GenBank/DDBJ databases">
        <title>Draft Genome Sequence of Legionella lytica strain DSB2004, Isolated From a Fire Sprinkler System.</title>
        <authorList>
            <person name="Everhart A.D."/>
            <person name="Kidane D.T."/>
            <person name="Farone A.L."/>
            <person name="Farone M.B."/>
        </authorList>
    </citation>
    <scope>NUCLEOTIDE SEQUENCE [LARGE SCALE GENOMIC DNA]</scope>
    <source>
        <strain evidence="3 4">DSB2004</strain>
    </source>
</reference>
<keyword evidence="1" id="KW-0238">DNA-binding</keyword>
<dbReference type="Gene3D" id="1.10.150.130">
    <property type="match status" value="1"/>
</dbReference>
<feature type="domain" description="Integrase SAM-like N-terminal" evidence="2">
    <location>
        <begin position="28"/>
        <end position="85"/>
    </location>
</feature>
<dbReference type="InterPro" id="IPR010998">
    <property type="entry name" value="Integrase_recombinase_N"/>
</dbReference>
<proteinExistence type="predicted"/>
<evidence type="ECO:0000259" key="2">
    <source>
        <dbReference type="Pfam" id="PF02899"/>
    </source>
</evidence>
<evidence type="ECO:0000313" key="4">
    <source>
        <dbReference type="Proteomes" id="UP001615550"/>
    </source>
</evidence>
<organism evidence="3 4">
    <name type="scientific">Legionella lytica</name>
    <dbReference type="NCBI Taxonomy" id="96232"/>
    <lineage>
        <taxon>Bacteria</taxon>
        <taxon>Pseudomonadati</taxon>
        <taxon>Pseudomonadota</taxon>
        <taxon>Gammaproteobacteria</taxon>
        <taxon>Legionellales</taxon>
        <taxon>Legionellaceae</taxon>
        <taxon>Legionella</taxon>
    </lineage>
</organism>
<keyword evidence="4" id="KW-1185">Reference proteome</keyword>
<comment type="caution">
    <text evidence="3">The sequence shown here is derived from an EMBL/GenBank/DDBJ whole genome shotgun (WGS) entry which is preliminary data.</text>
</comment>
<accession>A0ABW8DBN3</accession>
<protein>
    <submittedName>
        <fullName evidence="3">Site-specific integrase</fullName>
    </submittedName>
</protein>
<sequence length="95" mass="11195">MKVQKIKLNSYDVTWIVFDDNHLPIKPITEFDRHLNNVDKSPCTVKSYAYCLKLFWDYLAEKDLDWKTINLARLAGLVGWLRQSREPAQIVDLVE</sequence>
<dbReference type="InterPro" id="IPR004107">
    <property type="entry name" value="Integrase_SAM-like_N"/>
</dbReference>
<evidence type="ECO:0000256" key="1">
    <source>
        <dbReference type="ARBA" id="ARBA00023125"/>
    </source>
</evidence>